<keyword evidence="1" id="KW-0812">Transmembrane</keyword>
<evidence type="ECO:0000313" key="2">
    <source>
        <dbReference type="EMBL" id="KUK43395.1"/>
    </source>
</evidence>
<organism evidence="2 3">
    <name type="scientific">Methanothrix harundinacea</name>
    <dbReference type="NCBI Taxonomy" id="301375"/>
    <lineage>
        <taxon>Archaea</taxon>
        <taxon>Methanobacteriati</taxon>
        <taxon>Methanobacteriota</taxon>
        <taxon>Stenosarchaea group</taxon>
        <taxon>Methanomicrobia</taxon>
        <taxon>Methanotrichales</taxon>
        <taxon>Methanotrichaceae</taxon>
        <taxon>Methanothrix</taxon>
    </lineage>
</organism>
<keyword evidence="1" id="KW-0472">Membrane</keyword>
<keyword evidence="1" id="KW-1133">Transmembrane helix</keyword>
<feature type="transmembrane region" description="Helical" evidence="1">
    <location>
        <begin position="459"/>
        <end position="478"/>
    </location>
</feature>
<dbReference type="Proteomes" id="UP000057043">
    <property type="component" value="Unassembled WGS sequence"/>
</dbReference>
<name>A0A101FS25_9EURY</name>
<proteinExistence type="predicted"/>
<sequence length="488" mass="55848">MKTLKLYTTVFAILVCFSLVIAGPVYGQNRGYSGPIENGGSSGGGGSKKLTSSAFLNYLEDWKEHQNPNYKKIQKLLNKEDYTTTAYKTPSVWVYYDPNGSKTVSRSDEIEIGAYIENTNPIEIRRALYLYLEEKGPGDKDFKPAKAERQIIQVNEYDEKINNTIRIFPDISSFGYIKGEGEVLFRIVISDGTKRISKWNSSNISDHPELGYYGVLKLKVHNNPPKINNSSMSIEPKLVKWDDYVEYRAQLKDEDRDTVNVTLHVYKNNTELNFTKLAPTEPDESDIVFSTEDYNIFVEADSGKNFTYRYSCDDDIDTTWSEIGYGPNLKRTAEITIVGKPKVSTTDPKNYWWQEYSFSIDAKSKNPEGGSLTVSLYTYTPENYGKMWPESQTKQVYNDNVTTFTFEDVKPFEALDSNQTFYYNFTYDMADESGDYGTPLFEGWKINPRLIKYGIIDPIMILNWLPMLIVPLLGGILIERLLRKGDEV</sequence>
<accession>A0A101FS25</accession>
<gene>
    <name evidence="2" type="ORF">XD72_2226</name>
</gene>
<reference evidence="2 3" key="1">
    <citation type="journal article" date="2015" name="MBio">
        <title>Genome-Resolved Metagenomic Analysis Reveals Roles for Candidate Phyla and Other Microbial Community Members in Biogeochemical Transformations in Oil Reservoirs.</title>
        <authorList>
            <person name="Hu P."/>
            <person name="Tom L."/>
            <person name="Singh A."/>
            <person name="Thomas B.C."/>
            <person name="Baker B.J."/>
            <person name="Piceno Y.M."/>
            <person name="Andersen G.L."/>
            <person name="Banfield J.F."/>
        </authorList>
    </citation>
    <scope>NUCLEOTIDE SEQUENCE [LARGE SCALE GENOMIC DNA]</scope>
    <source>
        <strain evidence="2">57_489</strain>
    </source>
</reference>
<evidence type="ECO:0000313" key="3">
    <source>
        <dbReference type="Proteomes" id="UP000057043"/>
    </source>
</evidence>
<dbReference type="AlphaFoldDB" id="A0A101FS25"/>
<dbReference type="EMBL" id="LGFT01000077">
    <property type="protein sequence ID" value="KUK43395.1"/>
    <property type="molecule type" value="Genomic_DNA"/>
</dbReference>
<dbReference type="PATRIC" id="fig|301375.7.peg.1091"/>
<comment type="caution">
    <text evidence="2">The sequence shown here is derived from an EMBL/GenBank/DDBJ whole genome shotgun (WGS) entry which is preliminary data.</text>
</comment>
<protein>
    <submittedName>
        <fullName evidence="2">Uncharacterized protein</fullName>
    </submittedName>
</protein>
<evidence type="ECO:0000256" key="1">
    <source>
        <dbReference type="SAM" id="Phobius"/>
    </source>
</evidence>